<dbReference type="PANTHER" id="PTHR10380">
    <property type="entry name" value="CUTICLE PROTEIN"/>
    <property type="match status" value="1"/>
</dbReference>
<comment type="caution">
    <text evidence="4">The sequence shown here is derived from an EMBL/GenBank/DDBJ whole genome shotgun (WGS) entry which is preliminary data.</text>
</comment>
<protein>
    <submittedName>
        <fullName evidence="4">Flexible cuticle protein 12</fullName>
    </submittedName>
</protein>
<dbReference type="PROSITE" id="PS51155">
    <property type="entry name" value="CHIT_BIND_RR_2"/>
    <property type="match status" value="1"/>
</dbReference>
<evidence type="ECO:0000256" key="3">
    <source>
        <dbReference type="SAM" id="SignalP"/>
    </source>
</evidence>
<evidence type="ECO:0000256" key="1">
    <source>
        <dbReference type="PROSITE-ProRule" id="PRU00497"/>
    </source>
</evidence>
<organism evidence="4 5">
    <name type="scientific">Amphibalanus amphitrite</name>
    <name type="common">Striped barnacle</name>
    <name type="synonym">Balanus amphitrite</name>
    <dbReference type="NCBI Taxonomy" id="1232801"/>
    <lineage>
        <taxon>Eukaryota</taxon>
        <taxon>Metazoa</taxon>
        <taxon>Ecdysozoa</taxon>
        <taxon>Arthropoda</taxon>
        <taxon>Crustacea</taxon>
        <taxon>Multicrustacea</taxon>
        <taxon>Cirripedia</taxon>
        <taxon>Thoracica</taxon>
        <taxon>Thoracicalcarea</taxon>
        <taxon>Balanomorpha</taxon>
        <taxon>Balanoidea</taxon>
        <taxon>Balanidae</taxon>
        <taxon>Amphibalaninae</taxon>
        <taxon>Amphibalanus</taxon>
    </lineage>
</organism>
<evidence type="ECO:0000256" key="2">
    <source>
        <dbReference type="SAM" id="MobiDB-lite"/>
    </source>
</evidence>
<dbReference type="PRINTS" id="PR00947">
    <property type="entry name" value="CUTICLE"/>
</dbReference>
<feature type="signal peptide" evidence="3">
    <location>
        <begin position="1"/>
        <end position="18"/>
    </location>
</feature>
<feature type="region of interest" description="Disordered" evidence="2">
    <location>
        <begin position="129"/>
        <end position="152"/>
    </location>
</feature>
<dbReference type="EMBL" id="VIIS01000996">
    <property type="protein sequence ID" value="KAF0302963.1"/>
    <property type="molecule type" value="Genomic_DNA"/>
</dbReference>
<reference evidence="4 5" key="1">
    <citation type="submission" date="2019-07" db="EMBL/GenBank/DDBJ databases">
        <title>Draft genome assembly of a fouling barnacle, Amphibalanus amphitrite (Darwin, 1854): The first reference genome for Thecostraca.</title>
        <authorList>
            <person name="Kim W."/>
        </authorList>
    </citation>
    <scope>NUCLEOTIDE SEQUENCE [LARGE SCALE GENOMIC DNA]</scope>
    <source>
        <strain evidence="4">SNU_AA5</strain>
        <tissue evidence="4">Soma without cirri and trophi</tissue>
    </source>
</reference>
<keyword evidence="1" id="KW-0193">Cuticle</keyword>
<evidence type="ECO:0000313" key="5">
    <source>
        <dbReference type="Proteomes" id="UP000440578"/>
    </source>
</evidence>
<feature type="compositionally biased region" description="Gly residues" evidence="2">
    <location>
        <begin position="136"/>
        <end position="152"/>
    </location>
</feature>
<dbReference type="InterPro" id="IPR050468">
    <property type="entry name" value="Cuticle_Struct_Prot"/>
</dbReference>
<evidence type="ECO:0000313" key="4">
    <source>
        <dbReference type="EMBL" id="KAF0302963.1"/>
    </source>
</evidence>
<name>A0A6A4WAF6_AMPAM</name>
<dbReference type="Pfam" id="PF00379">
    <property type="entry name" value="Chitin_bind_4"/>
    <property type="match status" value="1"/>
</dbReference>
<sequence>MVDIACLLLVLGSLGAQARPQYDNYNTLSYISGADAQATILEEENKPNGGLGNYRYKYTTSNGISQSEEGLFEPGVEPETGIMEVSGSYSYVDPSGLTRTVTYTAGVDGFRAQGDDIPTPVPTQYPLPAVPPRDGAGAGAREGGAGVPGFSG</sequence>
<dbReference type="Proteomes" id="UP000440578">
    <property type="component" value="Unassembled WGS sequence"/>
</dbReference>
<dbReference type="InterPro" id="IPR000618">
    <property type="entry name" value="Insect_cuticle"/>
</dbReference>
<dbReference type="GO" id="GO:0008010">
    <property type="term" value="F:structural constituent of chitin-based larval cuticle"/>
    <property type="evidence" value="ECO:0007669"/>
    <property type="project" value="TreeGrafter"/>
</dbReference>
<proteinExistence type="predicted"/>
<gene>
    <name evidence="4" type="primary">CP12</name>
    <name evidence="4" type="ORF">FJT64_025021</name>
</gene>
<dbReference type="GO" id="GO:0062129">
    <property type="term" value="C:chitin-based extracellular matrix"/>
    <property type="evidence" value="ECO:0007669"/>
    <property type="project" value="TreeGrafter"/>
</dbReference>
<dbReference type="OrthoDB" id="6493579at2759"/>
<keyword evidence="5" id="KW-1185">Reference proteome</keyword>
<dbReference type="AlphaFoldDB" id="A0A6A4WAF6"/>
<accession>A0A6A4WAF6</accession>
<dbReference type="PANTHER" id="PTHR10380:SF222">
    <property type="entry name" value="CUTICULAR PROTEIN 47EA"/>
    <property type="match status" value="1"/>
</dbReference>
<feature type="chain" id="PRO_5025381079" evidence="3">
    <location>
        <begin position="19"/>
        <end position="152"/>
    </location>
</feature>
<keyword evidence="3" id="KW-0732">Signal</keyword>